<dbReference type="AlphaFoldDB" id="A0A3A8GBB4"/>
<name>A0A3A8GBB4_9GAMM</name>
<feature type="signal peptide" evidence="1">
    <location>
        <begin position="1"/>
        <end position="20"/>
    </location>
</feature>
<accession>A0A3A8GBB4</accession>
<proteinExistence type="predicted"/>
<gene>
    <name evidence="2" type="ORF">D7V64_02915</name>
</gene>
<dbReference type="Proteomes" id="UP000281084">
    <property type="component" value="Unassembled WGS sequence"/>
</dbReference>
<organism evidence="2 3">
    <name type="scientific">Acinetobacter cumulans</name>
    <dbReference type="NCBI Taxonomy" id="2136182"/>
    <lineage>
        <taxon>Bacteria</taxon>
        <taxon>Pseudomonadati</taxon>
        <taxon>Pseudomonadota</taxon>
        <taxon>Gammaproteobacteria</taxon>
        <taxon>Moraxellales</taxon>
        <taxon>Moraxellaceae</taxon>
        <taxon>Acinetobacter</taxon>
    </lineage>
</organism>
<sequence>MKFVLALSIMSSLMLSACTADQKPSVEVKATDYAVTDAASLQQKIDALNTQLASDYQQLKQQQNIAFSDQSPLDVTNLSTLHLHAVSATSLKPVKEEYCQLMNTYFNELYRVGHFNLQWLDQIQLKHQSRTALAPHFANADAFYAFALTDYSSYKQAQQIMGFGCNLRAALSPNA</sequence>
<dbReference type="EMBL" id="RAXZ01000002">
    <property type="protein sequence ID" value="RKG55276.1"/>
    <property type="molecule type" value="Genomic_DNA"/>
</dbReference>
<evidence type="ECO:0000313" key="2">
    <source>
        <dbReference type="EMBL" id="RKG55276.1"/>
    </source>
</evidence>
<comment type="caution">
    <text evidence="2">The sequence shown here is derived from an EMBL/GenBank/DDBJ whole genome shotgun (WGS) entry which is preliminary data.</text>
</comment>
<evidence type="ECO:0000256" key="1">
    <source>
        <dbReference type="SAM" id="SignalP"/>
    </source>
</evidence>
<feature type="chain" id="PRO_5017348199" evidence="1">
    <location>
        <begin position="21"/>
        <end position="175"/>
    </location>
</feature>
<evidence type="ECO:0000313" key="3">
    <source>
        <dbReference type="Proteomes" id="UP000281084"/>
    </source>
</evidence>
<keyword evidence="1" id="KW-0732">Signal</keyword>
<dbReference type="RefSeq" id="WP_120366782.1">
    <property type="nucleotide sequence ID" value="NZ_RAXZ01000002.1"/>
</dbReference>
<protein>
    <submittedName>
        <fullName evidence="2">Uncharacterized protein</fullName>
    </submittedName>
</protein>
<dbReference type="PROSITE" id="PS51257">
    <property type="entry name" value="PROKAR_LIPOPROTEIN"/>
    <property type="match status" value="1"/>
</dbReference>
<reference evidence="2 3" key="1">
    <citation type="submission" date="2018-09" db="EMBL/GenBank/DDBJ databases">
        <title>The draft genome of Acinetobacter spp. strains.</title>
        <authorList>
            <person name="Qin J."/>
            <person name="Feng Y."/>
            <person name="Zong Z."/>
        </authorList>
    </citation>
    <scope>NUCLEOTIDE SEQUENCE [LARGE SCALE GENOMIC DNA]</scope>
    <source>
        <strain evidence="2 3">WCHAc060002</strain>
    </source>
</reference>